<comment type="subcellular location">
    <subcellularLocation>
        <location evidence="1">Cell membrane</location>
        <topology evidence="1">Multi-pass membrane protein</topology>
    </subcellularLocation>
</comment>
<evidence type="ECO:0000256" key="7">
    <source>
        <dbReference type="ARBA" id="ARBA00023136"/>
    </source>
</evidence>
<gene>
    <name evidence="9" type="ORF">ADIS_4113</name>
</gene>
<dbReference type="Proteomes" id="UP000013909">
    <property type="component" value="Unassembled WGS sequence"/>
</dbReference>
<keyword evidence="6 8" id="KW-1133">Transmembrane helix</keyword>
<feature type="transmembrane region" description="Helical" evidence="8">
    <location>
        <begin position="12"/>
        <end position="40"/>
    </location>
</feature>
<dbReference type="Pfam" id="PF01594">
    <property type="entry name" value="AI-2E_transport"/>
    <property type="match status" value="1"/>
</dbReference>
<dbReference type="EMBL" id="AQHR01000107">
    <property type="protein sequence ID" value="EON75409.1"/>
    <property type="molecule type" value="Genomic_DNA"/>
</dbReference>
<feature type="transmembrane region" description="Helical" evidence="8">
    <location>
        <begin position="223"/>
        <end position="252"/>
    </location>
</feature>
<feature type="transmembrane region" description="Helical" evidence="8">
    <location>
        <begin position="295"/>
        <end position="322"/>
    </location>
</feature>
<proteinExistence type="inferred from homology"/>
<protein>
    <submittedName>
        <fullName evidence="9">Permease</fullName>
    </submittedName>
</protein>
<keyword evidence="3" id="KW-0813">Transport</keyword>
<feature type="transmembrane region" description="Helical" evidence="8">
    <location>
        <begin position="259"/>
        <end position="275"/>
    </location>
</feature>
<comment type="similarity">
    <text evidence="2">Belongs to the autoinducer-2 exporter (AI-2E) (TC 2.A.86) family.</text>
</comment>
<dbReference type="PANTHER" id="PTHR21716">
    <property type="entry name" value="TRANSMEMBRANE PROTEIN"/>
    <property type="match status" value="1"/>
</dbReference>
<evidence type="ECO:0000256" key="5">
    <source>
        <dbReference type="ARBA" id="ARBA00022692"/>
    </source>
</evidence>
<organism evidence="9 10">
    <name type="scientific">Lunatimonas lonarensis</name>
    <dbReference type="NCBI Taxonomy" id="1232681"/>
    <lineage>
        <taxon>Bacteria</taxon>
        <taxon>Pseudomonadati</taxon>
        <taxon>Bacteroidota</taxon>
        <taxon>Cytophagia</taxon>
        <taxon>Cytophagales</taxon>
        <taxon>Cyclobacteriaceae</taxon>
    </lineage>
</organism>
<evidence type="ECO:0000256" key="3">
    <source>
        <dbReference type="ARBA" id="ARBA00022448"/>
    </source>
</evidence>
<evidence type="ECO:0000256" key="1">
    <source>
        <dbReference type="ARBA" id="ARBA00004651"/>
    </source>
</evidence>
<name>R7ZN09_9BACT</name>
<reference evidence="9 10" key="1">
    <citation type="submission" date="2013-02" db="EMBL/GenBank/DDBJ databases">
        <title>A novel strain isolated from Lonar lake, Maharashtra, India.</title>
        <authorList>
            <person name="Singh A."/>
        </authorList>
    </citation>
    <scope>NUCLEOTIDE SEQUENCE [LARGE SCALE GENOMIC DNA]</scope>
    <source>
        <strain evidence="9 10">AK24</strain>
    </source>
</reference>
<evidence type="ECO:0000313" key="10">
    <source>
        <dbReference type="Proteomes" id="UP000013909"/>
    </source>
</evidence>
<keyword evidence="7 8" id="KW-0472">Membrane</keyword>
<comment type="caution">
    <text evidence="9">The sequence shown here is derived from an EMBL/GenBank/DDBJ whole genome shotgun (WGS) entry which is preliminary data.</text>
</comment>
<evidence type="ECO:0000256" key="6">
    <source>
        <dbReference type="ARBA" id="ARBA00022989"/>
    </source>
</evidence>
<evidence type="ECO:0000256" key="8">
    <source>
        <dbReference type="SAM" id="Phobius"/>
    </source>
</evidence>
<dbReference type="AlphaFoldDB" id="R7ZN09"/>
<dbReference type="PANTHER" id="PTHR21716:SF53">
    <property type="entry name" value="PERMEASE PERM-RELATED"/>
    <property type="match status" value="1"/>
</dbReference>
<keyword evidence="4" id="KW-1003">Cell membrane</keyword>
<dbReference type="OrthoDB" id="9793390at2"/>
<sequence>MPIETNLIQKTAYGLVIATLGTLALTYASFIFVPLVWGIFFSFALYPVANWLENKRLPRGVAIVLSLASFTLVFLGIVVVVFNQMVSLIRDIPHIGANFQSKLAGYLENIAAISGLNMEVWAETDMTSLFINPDNFNETLFNTGKSITLIGIVPLYIFLLMYYKDFFVSFLMKISEKSNERILLWAEDSGRIIHQYLVGMAKVTLIVSVLAGVYFYFIGIKFYLLFALFIAVMNLIPYIGVIVSSALVIFYVFLTTDTLFYPLLTLAVLWGIQLLENNLITPVVVGGKVKVNVLAVILAILIGGAIWGVSGMVLSIPLVGILKITLDRIPGLEAYGYLLGDDFPVNERRENFVKLLSRRLKKK</sequence>
<keyword evidence="5 8" id="KW-0812">Transmembrane</keyword>
<dbReference type="RefSeq" id="WP_010856240.1">
    <property type="nucleotide sequence ID" value="NZ_AQHR01000107.1"/>
</dbReference>
<dbReference type="InterPro" id="IPR002549">
    <property type="entry name" value="AI-2E-like"/>
</dbReference>
<accession>R7ZN09</accession>
<dbReference type="GO" id="GO:0005886">
    <property type="term" value="C:plasma membrane"/>
    <property type="evidence" value="ECO:0007669"/>
    <property type="project" value="UniProtKB-SubCell"/>
</dbReference>
<keyword evidence="10" id="KW-1185">Reference proteome</keyword>
<feature type="transmembrane region" description="Helical" evidence="8">
    <location>
        <begin position="142"/>
        <end position="163"/>
    </location>
</feature>
<feature type="transmembrane region" description="Helical" evidence="8">
    <location>
        <begin position="196"/>
        <end position="217"/>
    </location>
</feature>
<evidence type="ECO:0000256" key="4">
    <source>
        <dbReference type="ARBA" id="ARBA00022475"/>
    </source>
</evidence>
<evidence type="ECO:0000256" key="2">
    <source>
        <dbReference type="ARBA" id="ARBA00009773"/>
    </source>
</evidence>
<feature type="transmembrane region" description="Helical" evidence="8">
    <location>
        <begin position="60"/>
        <end position="82"/>
    </location>
</feature>
<evidence type="ECO:0000313" key="9">
    <source>
        <dbReference type="EMBL" id="EON75409.1"/>
    </source>
</evidence>
<dbReference type="GO" id="GO:0055085">
    <property type="term" value="P:transmembrane transport"/>
    <property type="evidence" value="ECO:0007669"/>
    <property type="project" value="TreeGrafter"/>
</dbReference>